<evidence type="ECO:0000313" key="2">
    <source>
        <dbReference type="Proteomes" id="UP000678374"/>
    </source>
</evidence>
<reference evidence="1" key="1">
    <citation type="submission" date="2021-04" db="EMBL/GenBank/DDBJ databases">
        <title>The genome sequence of Ideonella sp. 4Y11.</title>
        <authorList>
            <person name="Liu Y."/>
        </authorList>
    </citation>
    <scope>NUCLEOTIDE SEQUENCE</scope>
    <source>
        <strain evidence="1">4Y11</strain>
    </source>
</reference>
<dbReference type="AlphaFoldDB" id="A0A940YLE2"/>
<protein>
    <submittedName>
        <fullName evidence="1">DUF1365 domain-containing protein</fullName>
    </submittedName>
</protein>
<sequence length="255" mass="29196">MNTAQLGFGQVRHTRLRPQRHAFAYPSAFLMLPMRSLQQQPGALPRNRWAPIAFWDRDHGDGRGPQDGGALAWLDELLRSEGITDADGEIWLQCFPRVLGHTFKPVSFWWCERADGTLRAVVAEVNNTFGERHCYLLDDPREGQELRADKVFHVSPFCDVAGSYRFRLLRAQRPGEAPRVVVRVDHDDPHGALLQTSWSGALEAVTPAALRRAWLRHPMLTLGIVWRIHWQALGLWWRRTGFRSKPAPPARFVTR</sequence>
<comment type="caution">
    <text evidence="1">The sequence shown here is derived from an EMBL/GenBank/DDBJ whole genome shotgun (WGS) entry which is preliminary data.</text>
</comment>
<dbReference type="Pfam" id="PF07103">
    <property type="entry name" value="DUF1365"/>
    <property type="match status" value="1"/>
</dbReference>
<dbReference type="PANTHER" id="PTHR33973">
    <property type="entry name" value="OS07G0153300 PROTEIN"/>
    <property type="match status" value="1"/>
</dbReference>
<keyword evidence="2" id="KW-1185">Reference proteome</keyword>
<dbReference type="RefSeq" id="WP_210802784.1">
    <property type="nucleotide sequence ID" value="NZ_JAGQDE010000012.1"/>
</dbReference>
<dbReference type="PANTHER" id="PTHR33973:SF4">
    <property type="entry name" value="OS07G0153300 PROTEIN"/>
    <property type="match status" value="1"/>
</dbReference>
<accession>A0A940YLE2</accession>
<dbReference type="EMBL" id="JAGQDE010000012">
    <property type="protein sequence ID" value="MBQ0960111.1"/>
    <property type="molecule type" value="Genomic_DNA"/>
</dbReference>
<gene>
    <name evidence="1" type="ORF">KAK06_14245</name>
</gene>
<dbReference type="Proteomes" id="UP000678374">
    <property type="component" value="Unassembled WGS sequence"/>
</dbReference>
<evidence type="ECO:0000313" key="1">
    <source>
        <dbReference type="EMBL" id="MBQ0960111.1"/>
    </source>
</evidence>
<dbReference type="InterPro" id="IPR010775">
    <property type="entry name" value="DUF1365"/>
</dbReference>
<proteinExistence type="predicted"/>
<name>A0A940YLE2_9BURK</name>
<organism evidence="1 2">
    <name type="scientific">Ideonella aquatica</name>
    <dbReference type="NCBI Taxonomy" id="2824119"/>
    <lineage>
        <taxon>Bacteria</taxon>
        <taxon>Pseudomonadati</taxon>
        <taxon>Pseudomonadota</taxon>
        <taxon>Betaproteobacteria</taxon>
        <taxon>Burkholderiales</taxon>
        <taxon>Sphaerotilaceae</taxon>
        <taxon>Ideonella</taxon>
    </lineage>
</organism>